<gene>
    <name evidence="3" type="ORF">PDESU_00283</name>
</gene>
<dbReference type="RefSeq" id="WP_136077468.1">
    <property type="nucleotide sequence ID" value="NZ_CAAHFG010000001.1"/>
</dbReference>
<evidence type="ECO:0000313" key="3">
    <source>
        <dbReference type="EMBL" id="VGO11737.1"/>
    </source>
</evidence>
<dbReference type="InterPro" id="IPR037524">
    <property type="entry name" value="PA14/GLEYA"/>
</dbReference>
<name>A0A6C2TW01_PONDE</name>
<evidence type="ECO:0000256" key="1">
    <source>
        <dbReference type="SAM" id="Phobius"/>
    </source>
</evidence>
<sequence length="379" mass="41877">MARKQFFTSHAKSSAALISLGIHAVLLVVALSFVAVTVIQKDDKVFEAKPVKRPKMQLKKLQVPVNLKKKKIEKPKLRKNIVAKPKTKSLDIQMPEVVGIKGGTGYMDGGGGLGGLGFGLEIDLFGGNKGSGNELEGVFFDLKTDPDGKPTDMKQIVEGMDSKVEKEQNSKYTEVLTSFGSSWSVSRLERRYFKAPKKKFATSFMVPYMPAEEAPKAFAVEDVVKPKRWAAYYSGKIAAPETGRYRFRGIADDAMMVRVKGRMVIDASLGKRYSDWDSSDGNNRKFKDGRHAGLVIGDWFHMTKDKPTDMEVLIGEQPGGIFYCRLYIEQDGVEYPKGNGGQPILPIFKTQEVPEKLIPQMQIDPGVGTVSGPNFGVLK</sequence>
<dbReference type="PROSITE" id="PS51820">
    <property type="entry name" value="PA14"/>
    <property type="match status" value="1"/>
</dbReference>
<evidence type="ECO:0000313" key="4">
    <source>
        <dbReference type="Proteomes" id="UP000366872"/>
    </source>
</evidence>
<keyword evidence="4" id="KW-1185">Reference proteome</keyword>
<proteinExistence type="predicted"/>
<keyword evidence="1" id="KW-0472">Membrane</keyword>
<dbReference type="AlphaFoldDB" id="A0A6C2TW01"/>
<keyword evidence="1" id="KW-0812">Transmembrane</keyword>
<accession>A0A6C2TW01</accession>
<evidence type="ECO:0000259" key="2">
    <source>
        <dbReference type="PROSITE" id="PS51820"/>
    </source>
</evidence>
<protein>
    <recommendedName>
        <fullName evidence="2">PA14 domain-containing protein</fullName>
    </recommendedName>
</protein>
<dbReference type="Proteomes" id="UP000366872">
    <property type="component" value="Unassembled WGS sequence"/>
</dbReference>
<feature type="domain" description="PA14" evidence="2">
    <location>
        <begin position="173"/>
        <end position="342"/>
    </location>
</feature>
<reference evidence="3 4" key="1">
    <citation type="submission" date="2019-04" db="EMBL/GenBank/DDBJ databases">
        <authorList>
            <person name="Van Vliet M D."/>
        </authorList>
    </citation>
    <scope>NUCLEOTIDE SEQUENCE [LARGE SCALE GENOMIC DNA]</scope>
    <source>
        <strain evidence="3 4">F1</strain>
    </source>
</reference>
<feature type="transmembrane region" description="Helical" evidence="1">
    <location>
        <begin position="15"/>
        <end position="39"/>
    </location>
</feature>
<keyword evidence="1" id="KW-1133">Transmembrane helix</keyword>
<dbReference type="EMBL" id="CAAHFG010000001">
    <property type="protein sequence ID" value="VGO11737.1"/>
    <property type="molecule type" value="Genomic_DNA"/>
</dbReference>
<organism evidence="3 4">
    <name type="scientific">Pontiella desulfatans</name>
    <dbReference type="NCBI Taxonomy" id="2750659"/>
    <lineage>
        <taxon>Bacteria</taxon>
        <taxon>Pseudomonadati</taxon>
        <taxon>Kiritimatiellota</taxon>
        <taxon>Kiritimatiellia</taxon>
        <taxon>Kiritimatiellales</taxon>
        <taxon>Pontiellaceae</taxon>
        <taxon>Pontiella</taxon>
    </lineage>
</organism>